<keyword evidence="1" id="KW-0175">Coiled coil</keyword>
<protein>
    <submittedName>
        <fullName evidence="2">Uncharacterized protein</fullName>
    </submittedName>
</protein>
<sequence>MKEATSRRKALAMKVQDMRNQLSELQQTILREKAILATAEVEENKIVELFSYRINSENLKVGLGSCSWERPSILFSKSLGHIIRLGTWRSLKPDIVCIVCGFDYLGTG</sequence>
<accession>A0A5J4ZTQ6</accession>
<evidence type="ECO:0000313" key="2">
    <source>
        <dbReference type="EMBL" id="KAA8521750.1"/>
    </source>
</evidence>
<name>A0A5J4ZTQ6_9ASTE</name>
<dbReference type="EMBL" id="CM018048">
    <property type="protein sequence ID" value="KAA8521750.1"/>
    <property type="molecule type" value="Genomic_DNA"/>
</dbReference>
<keyword evidence="3" id="KW-1185">Reference proteome</keyword>
<feature type="coiled-coil region" evidence="1">
    <location>
        <begin position="1"/>
        <end position="42"/>
    </location>
</feature>
<evidence type="ECO:0000256" key="1">
    <source>
        <dbReference type="SAM" id="Coils"/>
    </source>
</evidence>
<evidence type="ECO:0000313" key="3">
    <source>
        <dbReference type="Proteomes" id="UP000325577"/>
    </source>
</evidence>
<reference evidence="2 3" key="1">
    <citation type="submission" date="2019-09" db="EMBL/GenBank/DDBJ databases">
        <title>A chromosome-level genome assembly of the Chinese tupelo Nyssa sinensis.</title>
        <authorList>
            <person name="Yang X."/>
            <person name="Kang M."/>
            <person name="Yang Y."/>
            <person name="Xiong H."/>
            <person name="Wang M."/>
            <person name="Zhang Z."/>
            <person name="Wang Z."/>
            <person name="Wu H."/>
            <person name="Ma T."/>
            <person name="Liu J."/>
            <person name="Xi Z."/>
        </authorList>
    </citation>
    <scope>NUCLEOTIDE SEQUENCE [LARGE SCALE GENOMIC DNA]</scope>
    <source>
        <strain evidence="2">J267</strain>
        <tissue evidence="2">Leaf</tissue>
    </source>
</reference>
<dbReference type="Proteomes" id="UP000325577">
    <property type="component" value="Linkage Group LG5"/>
</dbReference>
<dbReference type="AlphaFoldDB" id="A0A5J4ZTQ6"/>
<organism evidence="2 3">
    <name type="scientific">Nyssa sinensis</name>
    <dbReference type="NCBI Taxonomy" id="561372"/>
    <lineage>
        <taxon>Eukaryota</taxon>
        <taxon>Viridiplantae</taxon>
        <taxon>Streptophyta</taxon>
        <taxon>Embryophyta</taxon>
        <taxon>Tracheophyta</taxon>
        <taxon>Spermatophyta</taxon>
        <taxon>Magnoliopsida</taxon>
        <taxon>eudicotyledons</taxon>
        <taxon>Gunneridae</taxon>
        <taxon>Pentapetalae</taxon>
        <taxon>asterids</taxon>
        <taxon>Cornales</taxon>
        <taxon>Nyssaceae</taxon>
        <taxon>Nyssa</taxon>
    </lineage>
</organism>
<proteinExistence type="predicted"/>
<gene>
    <name evidence="2" type="ORF">F0562_012423</name>
</gene>